<sequence>MSMPRSGPGNCTMSLEASKTYAKRAGSYVNIQWFLARCLGMGTERDSGDLDVGLGLSVDCGGAGLAGPYT</sequence>
<reference evidence="1" key="1">
    <citation type="submission" date="2022-07" db="EMBL/GenBank/DDBJ databases">
        <title>The genome of Lyophyllum shimeji provides insight into the initial evolution of ectomycorrhizal fungal genome.</title>
        <authorList>
            <person name="Kobayashi Y."/>
            <person name="Shibata T."/>
            <person name="Hirakawa H."/>
            <person name="Shigenobu S."/>
            <person name="Nishiyama T."/>
            <person name="Yamada A."/>
            <person name="Hasebe M."/>
            <person name="Kawaguchi M."/>
        </authorList>
    </citation>
    <scope>NUCLEOTIDE SEQUENCE</scope>
    <source>
        <strain evidence="1">AT787</strain>
    </source>
</reference>
<dbReference type="EMBL" id="BRPK01000023">
    <property type="protein sequence ID" value="GLB45486.1"/>
    <property type="molecule type" value="Genomic_DNA"/>
</dbReference>
<dbReference type="Proteomes" id="UP001063166">
    <property type="component" value="Unassembled WGS sequence"/>
</dbReference>
<evidence type="ECO:0000313" key="1">
    <source>
        <dbReference type="EMBL" id="GLB45486.1"/>
    </source>
</evidence>
<proteinExistence type="predicted"/>
<keyword evidence="2" id="KW-1185">Reference proteome</keyword>
<gene>
    <name evidence="1" type="ORF">LshimejAT787_2300460</name>
</gene>
<protein>
    <submittedName>
        <fullName evidence="1">Uncharacterized protein</fullName>
    </submittedName>
</protein>
<accession>A0A9P3Q1A0</accession>
<comment type="caution">
    <text evidence="1">The sequence shown here is derived from an EMBL/GenBank/DDBJ whole genome shotgun (WGS) entry which is preliminary data.</text>
</comment>
<dbReference type="AlphaFoldDB" id="A0A9P3Q1A0"/>
<organism evidence="1 2">
    <name type="scientific">Lyophyllum shimeji</name>
    <name type="common">Hon-shimeji</name>
    <name type="synonym">Tricholoma shimeji</name>
    <dbReference type="NCBI Taxonomy" id="47721"/>
    <lineage>
        <taxon>Eukaryota</taxon>
        <taxon>Fungi</taxon>
        <taxon>Dikarya</taxon>
        <taxon>Basidiomycota</taxon>
        <taxon>Agaricomycotina</taxon>
        <taxon>Agaricomycetes</taxon>
        <taxon>Agaricomycetidae</taxon>
        <taxon>Agaricales</taxon>
        <taxon>Tricholomatineae</taxon>
        <taxon>Lyophyllaceae</taxon>
        <taxon>Lyophyllum</taxon>
    </lineage>
</organism>
<name>A0A9P3Q1A0_LYOSH</name>
<evidence type="ECO:0000313" key="2">
    <source>
        <dbReference type="Proteomes" id="UP001063166"/>
    </source>
</evidence>